<dbReference type="OrthoDB" id="9025276at2"/>
<dbReference type="AlphaFoldDB" id="A0A4R5M4M3"/>
<gene>
    <name evidence="1" type="ORF">EYW47_26855</name>
</gene>
<evidence type="ECO:0000313" key="2">
    <source>
        <dbReference type="Proteomes" id="UP000295722"/>
    </source>
</evidence>
<evidence type="ECO:0008006" key="3">
    <source>
        <dbReference type="Google" id="ProtNLM"/>
    </source>
</evidence>
<dbReference type="EMBL" id="SMRP01000017">
    <property type="protein sequence ID" value="TDG20125.1"/>
    <property type="molecule type" value="Genomic_DNA"/>
</dbReference>
<dbReference type="RefSeq" id="WP_133197880.1">
    <property type="nucleotide sequence ID" value="NZ_JBHUCW010000029.1"/>
</dbReference>
<reference evidence="1 2" key="1">
    <citation type="submission" date="2019-03" db="EMBL/GenBank/DDBJ databases">
        <title>Paraburkholderia sp. 4M-K11, isolated from subtropical forest soil.</title>
        <authorList>
            <person name="Gao Z.-H."/>
            <person name="Qiu L.-H."/>
        </authorList>
    </citation>
    <scope>NUCLEOTIDE SEQUENCE [LARGE SCALE GENOMIC DNA]</scope>
    <source>
        <strain evidence="1 2">4M-K11</strain>
    </source>
</reference>
<evidence type="ECO:0000313" key="1">
    <source>
        <dbReference type="EMBL" id="TDG20125.1"/>
    </source>
</evidence>
<accession>A0A4R5M4M3</accession>
<comment type="caution">
    <text evidence="1">The sequence shown here is derived from an EMBL/GenBank/DDBJ whole genome shotgun (WGS) entry which is preliminary data.</text>
</comment>
<protein>
    <recommendedName>
        <fullName evidence="3">Transcriptional regulator</fullName>
    </recommendedName>
</protein>
<sequence length="74" mass="8416">MQNSVARPYRGYAVRPSAHRLPDGYFSSNVTLSRASTPQDLACYDFYSLGYFPNETAALSFSVRWGRMWIDSRG</sequence>
<organism evidence="1 2">
    <name type="scientific">Paraburkholderia silviterrae</name>
    <dbReference type="NCBI Taxonomy" id="2528715"/>
    <lineage>
        <taxon>Bacteria</taxon>
        <taxon>Pseudomonadati</taxon>
        <taxon>Pseudomonadota</taxon>
        <taxon>Betaproteobacteria</taxon>
        <taxon>Burkholderiales</taxon>
        <taxon>Burkholderiaceae</taxon>
        <taxon>Paraburkholderia</taxon>
    </lineage>
</organism>
<name>A0A4R5M4M3_9BURK</name>
<proteinExistence type="predicted"/>
<keyword evidence="2" id="KW-1185">Reference proteome</keyword>
<dbReference type="Proteomes" id="UP000295722">
    <property type="component" value="Unassembled WGS sequence"/>
</dbReference>